<dbReference type="InterPro" id="IPR032710">
    <property type="entry name" value="NTF2-like_dom_sf"/>
</dbReference>
<sequence length="149" mass="16449">MLGKMLNIEDEREIQFLLAHYVHYLDAADGPRWAALFTQDGRWIRRNAAPVEQGGSGIAAGVRQGRAELAALAEFSVQNFKGLCRHQMTDVVLWQGADAGTAEGKCRMIISDFRHGPGRVAMAGSYDLSFTRTPEGWRIAALSADFLPR</sequence>
<protein>
    <submittedName>
        <fullName evidence="2">Nuclear transport factor 2 family protein</fullName>
    </submittedName>
</protein>
<reference evidence="2 3" key="1">
    <citation type="submission" date="2023-09" db="EMBL/GenBank/DDBJ databases">
        <title>Xinfangfangia sedmenti sp. nov., isolated the sedment.</title>
        <authorList>
            <person name="Xu L."/>
        </authorList>
    </citation>
    <scope>NUCLEOTIDE SEQUENCE [LARGE SCALE GENOMIC DNA]</scope>
    <source>
        <strain evidence="2 3">LG-4</strain>
    </source>
</reference>
<feature type="domain" description="SnoaL-like" evidence="1">
    <location>
        <begin position="8"/>
        <end position="141"/>
    </location>
</feature>
<evidence type="ECO:0000259" key="1">
    <source>
        <dbReference type="Pfam" id="PF13577"/>
    </source>
</evidence>
<comment type="caution">
    <text evidence="2">The sequence shown here is derived from an EMBL/GenBank/DDBJ whole genome shotgun (WGS) entry which is preliminary data.</text>
</comment>
<gene>
    <name evidence="2" type="ORF">RGD00_15465</name>
</gene>
<dbReference type="InterPro" id="IPR037401">
    <property type="entry name" value="SnoaL-like"/>
</dbReference>
<dbReference type="Gene3D" id="3.10.450.50">
    <property type="match status" value="1"/>
</dbReference>
<accession>A0ABU1FAU4</accession>
<keyword evidence="3" id="KW-1185">Reference proteome</keyword>
<organism evidence="2 3">
    <name type="scientific">Ruixingdingia sedimenti</name>
    <dbReference type="NCBI Taxonomy" id="3073604"/>
    <lineage>
        <taxon>Bacteria</taxon>
        <taxon>Pseudomonadati</taxon>
        <taxon>Pseudomonadota</taxon>
        <taxon>Alphaproteobacteria</taxon>
        <taxon>Rhodobacterales</taxon>
        <taxon>Paracoccaceae</taxon>
        <taxon>Ruixingdingia</taxon>
    </lineage>
</organism>
<dbReference type="RefSeq" id="WP_310458187.1">
    <property type="nucleotide sequence ID" value="NZ_JAVKPH010000020.1"/>
</dbReference>
<dbReference type="CDD" id="cd00531">
    <property type="entry name" value="NTF2_like"/>
    <property type="match status" value="1"/>
</dbReference>
<name>A0ABU1FAU4_9RHOB</name>
<dbReference type="Pfam" id="PF13577">
    <property type="entry name" value="SnoaL_4"/>
    <property type="match status" value="1"/>
</dbReference>
<proteinExistence type="predicted"/>
<dbReference type="Proteomes" id="UP001247754">
    <property type="component" value="Unassembled WGS sequence"/>
</dbReference>
<dbReference type="EMBL" id="JAVKPH010000020">
    <property type="protein sequence ID" value="MDR5654012.1"/>
    <property type="molecule type" value="Genomic_DNA"/>
</dbReference>
<evidence type="ECO:0000313" key="2">
    <source>
        <dbReference type="EMBL" id="MDR5654012.1"/>
    </source>
</evidence>
<dbReference type="SUPFAM" id="SSF54427">
    <property type="entry name" value="NTF2-like"/>
    <property type="match status" value="1"/>
</dbReference>
<evidence type="ECO:0000313" key="3">
    <source>
        <dbReference type="Proteomes" id="UP001247754"/>
    </source>
</evidence>